<comment type="similarity">
    <text evidence="1 4">Belongs to the DapA family.</text>
</comment>
<dbReference type="PANTHER" id="PTHR12128">
    <property type="entry name" value="DIHYDRODIPICOLINATE SYNTHASE"/>
    <property type="match status" value="1"/>
</dbReference>
<name>A0A923MH24_9FIRM</name>
<evidence type="ECO:0000313" key="7">
    <source>
        <dbReference type="EMBL" id="MBC5770550.1"/>
    </source>
</evidence>
<sequence length="299" mass="33448">MAKIIAPVVTIFNEEEKPDYAGNKKVIDFLIEGGLDGILVLGSAGEFPDLNEQERLDFFRFYAEYVNGRVELLAGTGCIRYADTLALSNAVYELGYTPMVISPYYFEMDQEKPFVYYDRLAKDVKGDLYLYNFPPRTGHSIAPETIRRLIDANPNIIGLKDSVSTPGHTNMVCRAVEGKPFTVYSGFDDQFLSNIANNGGGGCIGALSIIVPEIWSSLVKAANERDFDRTFALYHLIQKLMPIYDMDTNCSLILKKLLVHRGLEISDRAVCPFNQMNAAIYQSAADLLDSVLAEYRSMR</sequence>
<evidence type="ECO:0000256" key="2">
    <source>
        <dbReference type="ARBA" id="ARBA00023239"/>
    </source>
</evidence>
<dbReference type="SMART" id="SM01130">
    <property type="entry name" value="DHDPS"/>
    <property type="match status" value="1"/>
</dbReference>
<dbReference type="GO" id="GO:0005829">
    <property type="term" value="C:cytosol"/>
    <property type="evidence" value="ECO:0007669"/>
    <property type="project" value="TreeGrafter"/>
</dbReference>
<dbReference type="PANTHER" id="PTHR12128:SF66">
    <property type="entry name" value="4-HYDROXY-2-OXOGLUTARATE ALDOLASE, MITOCHONDRIAL"/>
    <property type="match status" value="1"/>
</dbReference>
<evidence type="ECO:0000256" key="1">
    <source>
        <dbReference type="ARBA" id="ARBA00007592"/>
    </source>
</evidence>
<evidence type="ECO:0000313" key="8">
    <source>
        <dbReference type="Proteomes" id="UP000620327"/>
    </source>
</evidence>
<dbReference type="EMBL" id="JACOQI010000008">
    <property type="protein sequence ID" value="MBC5770550.1"/>
    <property type="molecule type" value="Genomic_DNA"/>
</dbReference>
<feature type="active site" description="Proton donor/acceptor" evidence="5">
    <location>
        <position position="131"/>
    </location>
</feature>
<dbReference type="RefSeq" id="WP_187014802.1">
    <property type="nucleotide sequence ID" value="NZ_JACOQI010000008.1"/>
</dbReference>
<dbReference type="PRINTS" id="PR00146">
    <property type="entry name" value="DHPICSNTHASE"/>
</dbReference>
<comment type="caution">
    <text evidence="7">The sequence shown here is derived from an EMBL/GenBank/DDBJ whole genome shotgun (WGS) entry which is preliminary data.</text>
</comment>
<dbReference type="InterPro" id="IPR020625">
    <property type="entry name" value="Schiff_base-form_aldolases_AS"/>
</dbReference>
<dbReference type="InterPro" id="IPR013785">
    <property type="entry name" value="Aldolase_TIM"/>
</dbReference>
<evidence type="ECO:0000256" key="6">
    <source>
        <dbReference type="PIRSR" id="PIRSR001365-2"/>
    </source>
</evidence>
<keyword evidence="2 4" id="KW-0456">Lyase</keyword>
<keyword evidence="3" id="KW-0704">Schiff base</keyword>
<proteinExistence type="inferred from homology"/>
<gene>
    <name evidence="7" type="ORF">H8Z83_09485</name>
</gene>
<keyword evidence="8" id="KW-1185">Reference proteome</keyword>
<feature type="binding site" evidence="6">
    <location>
        <position position="204"/>
    </location>
    <ligand>
        <name>pyruvate</name>
        <dbReference type="ChEBI" id="CHEBI:15361"/>
    </ligand>
</feature>
<dbReference type="CDD" id="cd00408">
    <property type="entry name" value="DHDPS-like"/>
    <property type="match status" value="1"/>
</dbReference>
<dbReference type="Pfam" id="PF00701">
    <property type="entry name" value="DHDPS"/>
    <property type="match status" value="1"/>
</dbReference>
<evidence type="ECO:0000256" key="3">
    <source>
        <dbReference type="ARBA" id="ARBA00023270"/>
    </source>
</evidence>
<dbReference type="Proteomes" id="UP000620327">
    <property type="component" value="Unassembled WGS sequence"/>
</dbReference>
<dbReference type="GO" id="GO:0044281">
    <property type="term" value="P:small molecule metabolic process"/>
    <property type="evidence" value="ECO:0007669"/>
    <property type="project" value="UniProtKB-ARBA"/>
</dbReference>
<reference evidence="7" key="1">
    <citation type="submission" date="2020-08" db="EMBL/GenBank/DDBJ databases">
        <title>Genome public.</title>
        <authorList>
            <person name="Liu C."/>
            <person name="Sun Q."/>
        </authorList>
    </citation>
    <scope>NUCLEOTIDE SEQUENCE</scope>
    <source>
        <strain evidence="7">BX15</strain>
    </source>
</reference>
<dbReference type="Gene3D" id="3.20.20.70">
    <property type="entry name" value="Aldolase class I"/>
    <property type="match status" value="1"/>
</dbReference>
<dbReference type="GO" id="GO:0008840">
    <property type="term" value="F:4-hydroxy-tetrahydrodipicolinate synthase activity"/>
    <property type="evidence" value="ECO:0007669"/>
    <property type="project" value="TreeGrafter"/>
</dbReference>
<protein>
    <submittedName>
        <fullName evidence="7">Dihydrodipicolinate synthase family protein</fullName>
    </submittedName>
</protein>
<evidence type="ECO:0000256" key="4">
    <source>
        <dbReference type="PIRNR" id="PIRNR001365"/>
    </source>
</evidence>
<dbReference type="InterPro" id="IPR002220">
    <property type="entry name" value="DapA-like"/>
</dbReference>
<dbReference type="AlphaFoldDB" id="A0A923MH24"/>
<organism evidence="7 8">
    <name type="scientific">Dysosmobacter segnis</name>
    <dbReference type="NCBI Taxonomy" id="2763042"/>
    <lineage>
        <taxon>Bacteria</taxon>
        <taxon>Bacillati</taxon>
        <taxon>Bacillota</taxon>
        <taxon>Clostridia</taxon>
        <taxon>Eubacteriales</taxon>
        <taxon>Oscillospiraceae</taxon>
        <taxon>Dysosmobacter</taxon>
    </lineage>
</organism>
<accession>A0A923MH24</accession>
<feature type="active site" description="Schiff-base intermediate with substrate" evidence="5">
    <location>
        <position position="160"/>
    </location>
</feature>
<dbReference type="PIRSF" id="PIRSF001365">
    <property type="entry name" value="DHDPS"/>
    <property type="match status" value="1"/>
</dbReference>
<evidence type="ECO:0000256" key="5">
    <source>
        <dbReference type="PIRSR" id="PIRSR001365-1"/>
    </source>
</evidence>
<dbReference type="SUPFAM" id="SSF51569">
    <property type="entry name" value="Aldolase"/>
    <property type="match status" value="1"/>
</dbReference>
<dbReference type="PROSITE" id="PS00666">
    <property type="entry name" value="DHDPS_2"/>
    <property type="match status" value="1"/>
</dbReference>